<protein>
    <submittedName>
        <fullName evidence="2">Dihydrofolate reductase family protein</fullName>
    </submittedName>
</protein>
<dbReference type="Proteomes" id="UP001229952">
    <property type="component" value="Chromosome"/>
</dbReference>
<accession>A0ABY9I0F2</accession>
<feature type="domain" description="Bacterial bifunctional deaminase-reductase C-terminal" evidence="1">
    <location>
        <begin position="3"/>
        <end position="188"/>
    </location>
</feature>
<sequence length="207" mass="22451">MAKLTLITFLTLDGVMQAPGGPEEDPSGGFEYGGWQAPVMDEGLTRFVTEVFDRSAAFLLGRRTYDIFAGYWPGVTDPGNPIASRLNRYPKYVVSTTLETAEWEHTTVISTDVAAEVARIKERTHGGELQIYGSGVLARSLMAQGLIDEYHLLVHPVVLGRGRRLFTDGGPPTAFEVTDSRTTPNGIAINTYRPTGRAAFGSVPDGT</sequence>
<organism evidence="2 3">
    <name type="scientific">Streptomyces laculatispora</name>
    <dbReference type="NCBI Taxonomy" id="887464"/>
    <lineage>
        <taxon>Bacteria</taxon>
        <taxon>Bacillati</taxon>
        <taxon>Actinomycetota</taxon>
        <taxon>Actinomycetes</taxon>
        <taxon>Kitasatosporales</taxon>
        <taxon>Streptomycetaceae</taxon>
        <taxon>Streptomyces</taxon>
    </lineage>
</organism>
<name>A0ABY9I0F2_9ACTN</name>
<dbReference type="InterPro" id="IPR050765">
    <property type="entry name" value="Riboflavin_Biosynth_HTPR"/>
</dbReference>
<proteinExistence type="predicted"/>
<evidence type="ECO:0000313" key="2">
    <source>
        <dbReference type="EMBL" id="WLQ39673.1"/>
    </source>
</evidence>
<dbReference type="Pfam" id="PF01872">
    <property type="entry name" value="RibD_C"/>
    <property type="match status" value="1"/>
</dbReference>
<evidence type="ECO:0000313" key="3">
    <source>
        <dbReference type="Proteomes" id="UP001229952"/>
    </source>
</evidence>
<evidence type="ECO:0000259" key="1">
    <source>
        <dbReference type="Pfam" id="PF01872"/>
    </source>
</evidence>
<dbReference type="EMBL" id="CP120992">
    <property type="protein sequence ID" value="WLQ39673.1"/>
    <property type="molecule type" value="Genomic_DNA"/>
</dbReference>
<dbReference type="InterPro" id="IPR002734">
    <property type="entry name" value="RibDG_C"/>
</dbReference>
<dbReference type="RefSeq" id="WP_306086239.1">
    <property type="nucleotide sequence ID" value="NZ_CP120992.1"/>
</dbReference>
<dbReference type="InterPro" id="IPR024072">
    <property type="entry name" value="DHFR-like_dom_sf"/>
</dbReference>
<dbReference type="SUPFAM" id="SSF53597">
    <property type="entry name" value="Dihydrofolate reductase-like"/>
    <property type="match status" value="1"/>
</dbReference>
<dbReference type="PANTHER" id="PTHR38011">
    <property type="entry name" value="DIHYDROFOLATE REDUCTASE FAMILY PROTEIN (AFU_ORTHOLOGUE AFUA_8G06820)"/>
    <property type="match status" value="1"/>
</dbReference>
<reference evidence="2 3" key="1">
    <citation type="submission" date="2023-03" db="EMBL/GenBank/DDBJ databases">
        <title>Isolation and description of six Streptomyces strains from soil environments, able to metabolize different microbial glucans.</title>
        <authorList>
            <person name="Widen T."/>
            <person name="Larsbrink J."/>
        </authorList>
    </citation>
    <scope>NUCLEOTIDE SEQUENCE [LARGE SCALE GENOMIC DNA]</scope>
    <source>
        <strain evidence="2 3">Mut2</strain>
    </source>
</reference>
<gene>
    <name evidence="2" type="ORF">P8A22_06450</name>
</gene>
<dbReference type="Gene3D" id="3.40.430.10">
    <property type="entry name" value="Dihydrofolate Reductase, subunit A"/>
    <property type="match status" value="1"/>
</dbReference>
<keyword evidence="3" id="KW-1185">Reference proteome</keyword>
<dbReference type="PANTHER" id="PTHR38011:SF2">
    <property type="entry name" value="BIFUNCTIONAL DEAMINASE-REDUCTASE DOMAIN PROTEIN"/>
    <property type="match status" value="1"/>
</dbReference>